<dbReference type="PANTHER" id="PTHR43304:SF1">
    <property type="entry name" value="PAC DOMAIN-CONTAINING PROTEIN"/>
    <property type="match status" value="1"/>
</dbReference>
<feature type="domain" description="PAC" evidence="7">
    <location>
        <begin position="357"/>
        <end position="409"/>
    </location>
</feature>
<sequence>MQQAVVIVFLPLKDCWHIFASRDKSVSGSADLRHLISRVSRINNAFYKNYDREVSTVDFDHAFSRVGGSPHPHACIIFDDLTSYRNIACKYILDGLNKNEKCIMAVDDYTETMIRDDFRAARENIDPYLEDERLVIFNVQESYAGNGGFDPDQTVKIWQKISKKAVDEGFEALRVVGEATFSLSSPELADKLIYYENIINQVLFPFYPFKSLCVYNKRLYPPEIIKTAISAHPILFHNDELFLENIHYVPPHIHFKKQKARDEIEVWLANVKRNNQNIQALRESEKKFRALFENAPLSYQSLDENGNFIDVNDTWLTVLGYTRDEVIGRNFAEFLHPDWKDHFATNFPRFKAVGEVLGVEFEIRKKDGSFILVSFNGKAGKHPDQSFQQTHCIFQDITEKKQEEERIIHAKKMEFIRTLSQRIAHDFNNLLLPITGMAELLMDELPEDSELYENALEIFSSGQKGSVLVNEIMSLGSRTEP</sequence>
<keyword evidence="3" id="KW-0597">Phosphoprotein</keyword>
<dbReference type="InterPro" id="IPR000700">
    <property type="entry name" value="PAS-assoc_C"/>
</dbReference>
<evidence type="ECO:0000256" key="1">
    <source>
        <dbReference type="ARBA" id="ARBA00000085"/>
    </source>
</evidence>
<evidence type="ECO:0000256" key="4">
    <source>
        <dbReference type="ARBA" id="ARBA00022679"/>
    </source>
</evidence>
<keyword evidence="9" id="KW-1185">Reference proteome</keyword>
<dbReference type="CDD" id="cd00130">
    <property type="entry name" value="PAS"/>
    <property type="match status" value="1"/>
</dbReference>
<dbReference type="GO" id="GO:0000155">
    <property type="term" value="F:phosphorelay sensor kinase activity"/>
    <property type="evidence" value="ECO:0007669"/>
    <property type="project" value="InterPro"/>
</dbReference>
<dbReference type="InterPro" id="IPR000014">
    <property type="entry name" value="PAS"/>
</dbReference>
<dbReference type="SUPFAM" id="SSF47384">
    <property type="entry name" value="Homodimeric domain of signal transducing histidine kinase"/>
    <property type="match status" value="1"/>
</dbReference>
<dbReference type="InterPro" id="IPR003661">
    <property type="entry name" value="HisK_dim/P_dom"/>
</dbReference>
<dbReference type="Pfam" id="PF14417">
    <property type="entry name" value="MEDS"/>
    <property type="match status" value="1"/>
</dbReference>
<evidence type="ECO:0000313" key="8">
    <source>
        <dbReference type="EMBL" id="EMS81677.1"/>
    </source>
</evidence>
<evidence type="ECO:0000313" key="9">
    <source>
        <dbReference type="Proteomes" id="UP000014216"/>
    </source>
</evidence>
<dbReference type="PANTHER" id="PTHR43304">
    <property type="entry name" value="PHYTOCHROME-LIKE PROTEIN CPH1"/>
    <property type="match status" value="1"/>
</dbReference>
<evidence type="ECO:0000259" key="7">
    <source>
        <dbReference type="PROSITE" id="PS50113"/>
    </source>
</evidence>
<proteinExistence type="predicted"/>
<dbReference type="EMBL" id="APJX01000001">
    <property type="protein sequence ID" value="EMS81677.1"/>
    <property type="molecule type" value="Genomic_DNA"/>
</dbReference>
<dbReference type="PROSITE" id="PS50113">
    <property type="entry name" value="PAC"/>
    <property type="match status" value="1"/>
</dbReference>
<feature type="domain" description="PAS" evidence="6">
    <location>
        <begin position="284"/>
        <end position="338"/>
    </location>
</feature>
<dbReference type="PROSITE" id="PS50112">
    <property type="entry name" value="PAS"/>
    <property type="match status" value="1"/>
</dbReference>
<dbReference type="SUPFAM" id="SSF55785">
    <property type="entry name" value="PYP-like sensor domain (PAS domain)"/>
    <property type="match status" value="1"/>
</dbReference>
<dbReference type="InterPro" id="IPR052162">
    <property type="entry name" value="Sensor_kinase/Photoreceptor"/>
</dbReference>
<evidence type="ECO:0000256" key="5">
    <source>
        <dbReference type="ARBA" id="ARBA00022777"/>
    </source>
</evidence>
<name>S0G839_9BACT</name>
<dbReference type="InterPro" id="IPR035965">
    <property type="entry name" value="PAS-like_dom_sf"/>
</dbReference>
<dbReference type="OrthoDB" id="9758705at2"/>
<evidence type="ECO:0000256" key="2">
    <source>
        <dbReference type="ARBA" id="ARBA00012438"/>
    </source>
</evidence>
<dbReference type="Gene3D" id="1.10.287.130">
    <property type="match status" value="1"/>
</dbReference>
<evidence type="ECO:0000259" key="6">
    <source>
        <dbReference type="PROSITE" id="PS50112"/>
    </source>
</evidence>
<dbReference type="RefSeq" id="WP_006964441.1">
    <property type="nucleotide sequence ID" value="NZ_APJX01000001.1"/>
</dbReference>
<dbReference type="NCBIfam" id="TIGR00229">
    <property type="entry name" value="sensory_box"/>
    <property type="match status" value="1"/>
</dbReference>
<accession>S0G839</accession>
<gene>
    <name evidence="8" type="ORF">Dpo_1c08180</name>
</gene>
<dbReference type="Proteomes" id="UP000014216">
    <property type="component" value="Unassembled WGS sequence"/>
</dbReference>
<protein>
    <recommendedName>
        <fullName evidence="2">histidine kinase</fullName>
        <ecNumber evidence="2">2.7.13.3</ecNumber>
    </recommendedName>
</protein>
<keyword evidence="4" id="KW-0808">Transferase</keyword>
<dbReference type="EC" id="2.7.13.3" evidence="2"/>
<dbReference type="Gene3D" id="3.30.450.20">
    <property type="entry name" value="PAS domain"/>
    <property type="match status" value="1"/>
</dbReference>
<dbReference type="InterPro" id="IPR036097">
    <property type="entry name" value="HisK_dim/P_sf"/>
</dbReference>
<dbReference type="AlphaFoldDB" id="S0G839"/>
<evidence type="ECO:0000256" key="3">
    <source>
        <dbReference type="ARBA" id="ARBA00022553"/>
    </source>
</evidence>
<reference evidence="8 9" key="1">
    <citation type="journal article" date="2013" name="Genome Announc.">
        <title>Draft Genome Sequence of Desulfotignum phosphitoxidans DSM 13687 Strain FiPS-3.</title>
        <authorList>
            <person name="Poehlein A."/>
            <person name="Daniel R."/>
            <person name="Simeonova D.D."/>
        </authorList>
    </citation>
    <scope>NUCLEOTIDE SEQUENCE [LARGE SCALE GENOMIC DNA]</scope>
    <source>
        <strain evidence="8 9">DSM 13687</strain>
    </source>
</reference>
<dbReference type="InterPro" id="IPR025847">
    <property type="entry name" value="MEDS_domain"/>
</dbReference>
<dbReference type="SMART" id="SM00091">
    <property type="entry name" value="PAS"/>
    <property type="match status" value="1"/>
</dbReference>
<organism evidence="8 9">
    <name type="scientific">Desulfotignum phosphitoxidans DSM 13687</name>
    <dbReference type="NCBI Taxonomy" id="1286635"/>
    <lineage>
        <taxon>Bacteria</taxon>
        <taxon>Pseudomonadati</taxon>
        <taxon>Thermodesulfobacteriota</taxon>
        <taxon>Desulfobacteria</taxon>
        <taxon>Desulfobacterales</taxon>
        <taxon>Desulfobacteraceae</taxon>
        <taxon>Desulfotignum</taxon>
    </lineage>
</organism>
<comment type="catalytic activity">
    <reaction evidence="1">
        <text>ATP + protein L-histidine = ADP + protein N-phospho-L-histidine.</text>
        <dbReference type="EC" id="2.7.13.3"/>
    </reaction>
</comment>
<dbReference type="Pfam" id="PF13426">
    <property type="entry name" value="PAS_9"/>
    <property type="match status" value="1"/>
</dbReference>
<dbReference type="CDD" id="cd00082">
    <property type="entry name" value="HisKA"/>
    <property type="match status" value="1"/>
</dbReference>
<keyword evidence="5 8" id="KW-0418">Kinase</keyword>
<comment type="caution">
    <text evidence="8">The sequence shown here is derived from an EMBL/GenBank/DDBJ whole genome shotgun (WGS) entry which is preliminary data.</text>
</comment>